<evidence type="ECO:0000259" key="2">
    <source>
        <dbReference type="Pfam" id="PF01323"/>
    </source>
</evidence>
<reference evidence="3 4" key="1">
    <citation type="submission" date="2018-01" db="EMBL/GenBank/DDBJ databases">
        <authorList>
            <person name="Clerissi C."/>
        </authorList>
    </citation>
    <scope>NUCLEOTIDE SEQUENCE [LARGE SCALE GENOMIC DNA]</scope>
    <source>
        <strain evidence="3">Cupriavidus taiwanensis LMG 19430</strain>
    </source>
</reference>
<dbReference type="GO" id="GO:0016491">
    <property type="term" value="F:oxidoreductase activity"/>
    <property type="evidence" value="ECO:0007669"/>
    <property type="project" value="InterPro"/>
</dbReference>
<evidence type="ECO:0000313" key="3">
    <source>
        <dbReference type="EMBL" id="SOY76389.1"/>
    </source>
</evidence>
<dbReference type="Gene3D" id="3.40.30.10">
    <property type="entry name" value="Glutaredoxin"/>
    <property type="match status" value="1"/>
</dbReference>
<organism evidence="3 4">
    <name type="scientific">Cupriavidus taiwanensis</name>
    <dbReference type="NCBI Taxonomy" id="164546"/>
    <lineage>
        <taxon>Bacteria</taxon>
        <taxon>Pseudomonadati</taxon>
        <taxon>Pseudomonadota</taxon>
        <taxon>Betaproteobacteria</taxon>
        <taxon>Burkholderiales</taxon>
        <taxon>Burkholderiaceae</taxon>
        <taxon>Cupriavidus</taxon>
    </lineage>
</organism>
<dbReference type="AlphaFoldDB" id="A0A976FRX3"/>
<protein>
    <submittedName>
        <fullName evidence="3">DSBA oxidoreductase</fullName>
    </submittedName>
</protein>
<dbReference type="Proteomes" id="UP000257016">
    <property type="component" value="Unassembled WGS sequence"/>
</dbReference>
<gene>
    <name evidence="3" type="ORF">CBM2586_B90285</name>
</gene>
<proteinExistence type="predicted"/>
<sequence length="94" mass="10331">MESFFDFSSPYSYLAWKELPRMAQRTGAAIVRRPIQRSAACSKPPASTAQPRCPTKVSWLHSDTAGWAKSYGRCSGRTSFPGEDADAMRAAPDT</sequence>
<accession>A0A976FRX3</accession>
<dbReference type="EMBL" id="OFSN01000027">
    <property type="protein sequence ID" value="SOY76389.1"/>
    <property type="molecule type" value="Genomic_DNA"/>
</dbReference>
<name>A0A976FRX3_9BURK</name>
<evidence type="ECO:0000313" key="4">
    <source>
        <dbReference type="Proteomes" id="UP000257016"/>
    </source>
</evidence>
<feature type="domain" description="DSBA-like thioredoxin" evidence="2">
    <location>
        <begin position="3"/>
        <end position="72"/>
    </location>
</feature>
<evidence type="ECO:0000256" key="1">
    <source>
        <dbReference type="SAM" id="MobiDB-lite"/>
    </source>
</evidence>
<feature type="region of interest" description="Disordered" evidence="1">
    <location>
        <begin position="75"/>
        <end position="94"/>
    </location>
</feature>
<dbReference type="Pfam" id="PF01323">
    <property type="entry name" value="DSBA"/>
    <property type="match status" value="1"/>
</dbReference>
<comment type="caution">
    <text evidence="3">The sequence shown here is derived from an EMBL/GenBank/DDBJ whole genome shotgun (WGS) entry which is preliminary data.</text>
</comment>
<dbReference type="InterPro" id="IPR001853">
    <property type="entry name" value="DSBA-like_thioredoxin_dom"/>
</dbReference>